<keyword evidence="11" id="KW-1185">Reference proteome</keyword>
<feature type="repeat" description="ANK" evidence="7">
    <location>
        <begin position="194"/>
        <end position="226"/>
    </location>
</feature>
<reference evidence="10" key="1">
    <citation type="submission" date="2021-09" db="EMBL/GenBank/DDBJ databases">
        <authorList>
            <consortium name="AG Swart"/>
            <person name="Singh M."/>
            <person name="Singh A."/>
            <person name="Seah K."/>
            <person name="Emmerich C."/>
        </authorList>
    </citation>
    <scope>NUCLEOTIDE SEQUENCE</scope>
    <source>
        <strain evidence="10">ATCC30299</strain>
    </source>
</reference>
<dbReference type="Proteomes" id="UP001162131">
    <property type="component" value="Unassembled WGS sequence"/>
</dbReference>
<dbReference type="Pfam" id="PF01529">
    <property type="entry name" value="DHHC"/>
    <property type="match status" value="1"/>
</dbReference>
<feature type="transmembrane region" description="Helical" evidence="8">
    <location>
        <begin position="273"/>
        <end position="290"/>
    </location>
</feature>
<dbReference type="InterPro" id="IPR002110">
    <property type="entry name" value="Ankyrin_rpt"/>
</dbReference>
<sequence length="538" mass="61824">MNSTYDTKANLLIAMQILDLSTFSSTLSDIGTDITMFIDSEGYNIFHDLANSNIPESKVMDFQLEIENCVKENFGDENFDKEVEKMLNAQDFKEKNTPLHFAIRKKRSKLCARFLQLRADIFMKNAQGHGVVHLAAQSGMIQFIMNAVVNFKMRFNEPDIYGRTPMHLAAENSHEFVVALLLSLGQNVNVKDNKGNTALHLAATSQSYTVSRVLIMNYADRNITNKTGHTALDIANHYNAVELYKILKKPFPLKKLNPFGTSLEPSRYNYKAFILYIAALFVRYILWFIYMRDISVSFDIVSGVIFIFTFILFSMVHYFDPGYIKPKPGQDLIKLYENYHPEYVCPFCKVKKSQSARHCQHCGKCVKKYDHHCPWIRNCVGKKNFVLFYTFIVFCTIDFLYQFSVCLAIFALNENGEANILDLDDYANMRDACIVNWVFSLIGLVLSTPVLYIQSLNIIQGRTTRERFGFKTAARLSEIQTEDPRYTMTLSDAAAESLLMPDLDRRTPNYKDVKEENKLCCFSFEREGTSLVKLNETN</sequence>
<dbReference type="PANTHER" id="PTHR24161:SF85">
    <property type="entry name" value="PALMITOYLTRANSFERASE HIP14"/>
    <property type="match status" value="1"/>
</dbReference>
<name>A0AAU9IWY6_9CILI</name>
<evidence type="ECO:0000256" key="5">
    <source>
        <dbReference type="ARBA" id="ARBA00023043"/>
    </source>
</evidence>
<evidence type="ECO:0000256" key="3">
    <source>
        <dbReference type="ARBA" id="ARBA00022737"/>
    </source>
</evidence>
<keyword evidence="5 7" id="KW-0040">ANK repeat</keyword>
<keyword evidence="8" id="KW-0808">Transferase</keyword>
<feature type="repeat" description="ANK" evidence="7">
    <location>
        <begin position="161"/>
        <end position="193"/>
    </location>
</feature>
<dbReference type="Pfam" id="PF00023">
    <property type="entry name" value="Ank"/>
    <property type="match status" value="1"/>
</dbReference>
<keyword evidence="3" id="KW-0677">Repeat</keyword>
<evidence type="ECO:0000256" key="1">
    <source>
        <dbReference type="ARBA" id="ARBA00004141"/>
    </source>
</evidence>
<dbReference type="AlphaFoldDB" id="A0AAU9IWY6"/>
<keyword evidence="2 8" id="KW-0812">Transmembrane</keyword>
<comment type="domain">
    <text evidence="8">The DHHC domain is required for palmitoyltransferase activity.</text>
</comment>
<evidence type="ECO:0000313" key="11">
    <source>
        <dbReference type="Proteomes" id="UP001162131"/>
    </source>
</evidence>
<dbReference type="PROSITE" id="PS50297">
    <property type="entry name" value="ANK_REP_REGION"/>
    <property type="match status" value="2"/>
</dbReference>
<keyword evidence="6 8" id="KW-0472">Membrane</keyword>
<keyword evidence="4 8" id="KW-1133">Transmembrane helix</keyword>
<evidence type="ECO:0000259" key="9">
    <source>
        <dbReference type="Pfam" id="PF01529"/>
    </source>
</evidence>
<proteinExistence type="inferred from homology"/>
<feature type="transmembrane region" description="Helical" evidence="8">
    <location>
        <begin position="386"/>
        <end position="412"/>
    </location>
</feature>
<evidence type="ECO:0000256" key="6">
    <source>
        <dbReference type="ARBA" id="ARBA00023136"/>
    </source>
</evidence>
<protein>
    <recommendedName>
        <fullName evidence="8">Palmitoyltransferase</fullName>
        <ecNumber evidence="8">2.3.1.225</ecNumber>
    </recommendedName>
</protein>
<dbReference type="Gene3D" id="1.25.40.20">
    <property type="entry name" value="Ankyrin repeat-containing domain"/>
    <property type="match status" value="3"/>
</dbReference>
<evidence type="ECO:0000256" key="7">
    <source>
        <dbReference type="PROSITE-ProRule" id="PRU00023"/>
    </source>
</evidence>
<dbReference type="EMBL" id="CAJZBQ010000015">
    <property type="protein sequence ID" value="CAG9316210.1"/>
    <property type="molecule type" value="Genomic_DNA"/>
</dbReference>
<dbReference type="SUPFAM" id="SSF48403">
    <property type="entry name" value="Ankyrin repeat"/>
    <property type="match status" value="1"/>
</dbReference>
<organism evidence="10 11">
    <name type="scientific">Blepharisma stoltei</name>
    <dbReference type="NCBI Taxonomy" id="1481888"/>
    <lineage>
        <taxon>Eukaryota</taxon>
        <taxon>Sar</taxon>
        <taxon>Alveolata</taxon>
        <taxon>Ciliophora</taxon>
        <taxon>Postciliodesmatophora</taxon>
        <taxon>Heterotrichea</taxon>
        <taxon>Heterotrichida</taxon>
        <taxon>Blepharismidae</taxon>
        <taxon>Blepharisma</taxon>
    </lineage>
</organism>
<dbReference type="EC" id="2.3.1.225" evidence="8"/>
<feature type="transmembrane region" description="Helical" evidence="8">
    <location>
        <begin position="296"/>
        <end position="319"/>
    </location>
</feature>
<dbReference type="InterPro" id="IPR036770">
    <property type="entry name" value="Ankyrin_rpt-contain_sf"/>
</dbReference>
<comment type="similarity">
    <text evidence="8">Belongs to the DHHC palmitoyltransferase family.</text>
</comment>
<keyword evidence="8" id="KW-0012">Acyltransferase</keyword>
<dbReference type="InterPro" id="IPR001594">
    <property type="entry name" value="Palmitoyltrfase_DHHC"/>
</dbReference>
<comment type="caution">
    <text evidence="10">The sequence shown here is derived from an EMBL/GenBank/DDBJ whole genome shotgun (WGS) entry which is preliminary data.</text>
</comment>
<feature type="domain" description="Palmitoyltransferase DHHC" evidence="9">
    <location>
        <begin position="340"/>
        <end position="468"/>
    </location>
</feature>
<dbReference type="Pfam" id="PF12796">
    <property type="entry name" value="Ank_2"/>
    <property type="match status" value="1"/>
</dbReference>
<evidence type="ECO:0000256" key="2">
    <source>
        <dbReference type="ARBA" id="ARBA00022692"/>
    </source>
</evidence>
<evidence type="ECO:0000256" key="4">
    <source>
        <dbReference type="ARBA" id="ARBA00022989"/>
    </source>
</evidence>
<evidence type="ECO:0000313" key="10">
    <source>
        <dbReference type="EMBL" id="CAG9316210.1"/>
    </source>
</evidence>
<feature type="transmembrane region" description="Helical" evidence="8">
    <location>
        <begin position="434"/>
        <end position="453"/>
    </location>
</feature>
<evidence type="ECO:0000256" key="8">
    <source>
        <dbReference type="RuleBase" id="RU079119"/>
    </source>
</evidence>
<comment type="subcellular location">
    <subcellularLocation>
        <location evidence="1">Membrane</location>
        <topology evidence="1">Multi-pass membrane protein</topology>
    </subcellularLocation>
</comment>
<accession>A0AAU9IWY6</accession>
<dbReference type="GO" id="GO:0016020">
    <property type="term" value="C:membrane"/>
    <property type="evidence" value="ECO:0007669"/>
    <property type="project" value="UniProtKB-SubCell"/>
</dbReference>
<dbReference type="PROSITE" id="PS50216">
    <property type="entry name" value="DHHC"/>
    <property type="match status" value="1"/>
</dbReference>
<gene>
    <name evidence="10" type="ORF">BSTOLATCC_MIC15647</name>
</gene>
<dbReference type="SMART" id="SM00248">
    <property type="entry name" value="ANK"/>
    <property type="match status" value="3"/>
</dbReference>
<comment type="catalytic activity">
    <reaction evidence="8">
        <text>L-cysteinyl-[protein] + hexadecanoyl-CoA = S-hexadecanoyl-L-cysteinyl-[protein] + CoA</text>
        <dbReference type="Rhea" id="RHEA:36683"/>
        <dbReference type="Rhea" id="RHEA-COMP:10131"/>
        <dbReference type="Rhea" id="RHEA-COMP:11032"/>
        <dbReference type="ChEBI" id="CHEBI:29950"/>
        <dbReference type="ChEBI" id="CHEBI:57287"/>
        <dbReference type="ChEBI" id="CHEBI:57379"/>
        <dbReference type="ChEBI" id="CHEBI:74151"/>
        <dbReference type="EC" id="2.3.1.225"/>
    </reaction>
</comment>
<dbReference type="PROSITE" id="PS50088">
    <property type="entry name" value="ANK_REPEAT"/>
    <property type="match status" value="2"/>
</dbReference>
<dbReference type="GO" id="GO:0019706">
    <property type="term" value="F:protein-cysteine S-palmitoyltransferase activity"/>
    <property type="evidence" value="ECO:0007669"/>
    <property type="project" value="UniProtKB-EC"/>
</dbReference>
<dbReference type="PANTHER" id="PTHR24161">
    <property type="entry name" value="ANK_REP_REGION DOMAIN-CONTAINING PROTEIN-RELATED"/>
    <property type="match status" value="1"/>
</dbReference>